<dbReference type="PANTHER" id="PTHR23024">
    <property type="entry name" value="ARYLACETAMIDE DEACETYLASE"/>
    <property type="match status" value="1"/>
</dbReference>
<dbReference type="InterPro" id="IPR050466">
    <property type="entry name" value="Carboxylest/Gibb_receptor"/>
</dbReference>
<dbReference type="Proteomes" id="UP001231189">
    <property type="component" value="Unassembled WGS sequence"/>
</dbReference>
<keyword evidence="4" id="KW-1185">Reference proteome</keyword>
<dbReference type="GO" id="GO:0016787">
    <property type="term" value="F:hydrolase activity"/>
    <property type="evidence" value="ECO:0007669"/>
    <property type="project" value="InterPro"/>
</dbReference>
<dbReference type="AlphaFoldDB" id="A0AAD8RX00"/>
<sequence>MVAVIHISSRVRIQAEEVQNHSPANSFPTKPNHRASMAGSGASDEEVVLEIEHCIRIFKSGRVERYFGSDPVPPSTDAGTGVASKDHTISPDVAVRLYLPPVATDGKKLPILVYFHGGGFVLHTAFNFVFHGYLTSLAARAGAIVVSVDYRIAPEHPLPAAYDDSWQALSWVASHAPGGGAGGEEPWLTEHGDFSRLSLGGESAGANIAHHLAMRAGTEEGLLPHGARISGGILLVHPYFLGHGKVPSEDSDPVMAENVVKMWRVVRPGTTGVDDPWINPLAAGAPPMEALACGRVLMCLAETDVCRDRGRAYCSGLRASGWAGEVEVVEVAGQGHCFHLGNFACDDAVRQDEVISRFLNL</sequence>
<dbReference type="EMBL" id="JAUUTY010000005">
    <property type="protein sequence ID" value="KAK1631421.1"/>
    <property type="molecule type" value="Genomic_DNA"/>
</dbReference>
<dbReference type="InterPro" id="IPR029058">
    <property type="entry name" value="AB_hydrolase_fold"/>
</dbReference>
<dbReference type="PANTHER" id="PTHR23024:SF392">
    <property type="entry name" value="OS09G0462200 PROTEIN"/>
    <property type="match status" value="1"/>
</dbReference>
<evidence type="ECO:0000313" key="4">
    <source>
        <dbReference type="Proteomes" id="UP001231189"/>
    </source>
</evidence>
<feature type="domain" description="Alpha/beta hydrolase fold-3" evidence="2">
    <location>
        <begin position="112"/>
        <end position="339"/>
    </location>
</feature>
<dbReference type="SUPFAM" id="SSF53474">
    <property type="entry name" value="alpha/beta-Hydrolases"/>
    <property type="match status" value="1"/>
</dbReference>
<protein>
    <recommendedName>
        <fullName evidence="2">Alpha/beta hydrolase fold-3 domain-containing protein</fullName>
    </recommendedName>
</protein>
<evidence type="ECO:0000259" key="2">
    <source>
        <dbReference type="Pfam" id="PF07859"/>
    </source>
</evidence>
<dbReference type="Pfam" id="PF07859">
    <property type="entry name" value="Abhydrolase_3"/>
    <property type="match status" value="1"/>
</dbReference>
<feature type="region of interest" description="Disordered" evidence="1">
    <location>
        <begin position="18"/>
        <end position="39"/>
    </location>
</feature>
<dbReference type="Gene3D" id="3.40.50.1820">
    <property type="entry name" value="alpha/beta hydrolase"/>
    <property type="match status" value="1"/>
</dbReference>
<comment type="caution">
    <text evidence="3">The sequence shown here is derived from an EMBL/GenBank/DDBJ whole genome shotgun (WGS) entry which is preliminary data.</text>
</comment>
<feature type="compositionally biased region" description="Polar residues" evidence="1">
    <location>
        <begin position="20"/>
        <end position="29"/>
    </location>
</feature>
<reference evidence="3" key="1">
    <citation type="submission" date="2023-07" db="EMBL/GenBank/DDBJ databases">
        <title>A chromosome-level genome assembly of Lolium multiflorum.</title>
        <authorList>
            <person name="Chen Y."/>
            <person name="Copetti D."/>
            <person name="Kolliker R."/>
            <person name="Studer B."/>
        </authorList>
    </citation>
    <scope>NUCLEOTIDE SEQUENCE</scope>
    <source>
        <strain evidence="3">02402/16</strain>
        <tissue evidence="3">Leaf</tissue>
    </source>
</reference>
<gene>
    <name evidence="3" type="ORF">QYE76_005736</name>
</gene>
<evidence type="ECO:0000313" key="3">
    <source>
        <dbReference type="EMBL" id="KAK1631421.1"/>
    </source>
</evidence>
<accession>A0AAD8RX00</accession>
<proteinExistence type="predicted"/>
<evidence type="ECO:0000256" key="1">
    <source>
        <dbReference type="SAM" id="MobiDB-lite"/>
    </source>
</evidence>
<name>A0AAD8RX00_LOLMU</name>
<organism evidence="3 4">
    <name type="scientific">Lolium multiflorum</name>
    <name type="common">Italian ryegrass</name>
    <name type="synonym">Lolium perenne subsp. multiflorum</name>
    <dbReference type="NCBI Taxonomy" id="4521"/>
    <lineage>
        <taxon>Eukaryota</taxon>
        <taxon>Viridiplantae</taxon>
        <taxon>Streptophyta</taxon>
        <taxon>Embryophyta</taxon>
        <taxon>Tracheophyta</taxon>
        <taxon>Spermatophyta</taxon>
        <taxon>Magnoliopsida</taxon>
        <taxon>Liliopsida</taxon>
        <taxon>Poales</taxon>
        <taxon>Poaceae</taxon>
        <taxon>BOP clade</taxon>
        <taxon>Pooideae</taxon>
        <taxon>Poodae</taxon>
        <taxon>Poeae</taxon>
        <taxon>Poeae Chloroplast Group 2 (Poeae type)</taxon>
        <taxon>Loliodinae</taxon>
        <taxon>Loliinae</taxon>
        <taxon>Lolium</taxon>
    </lineage>
</organism>
<dbReference type="InterPro" id="IPR013094">
    <property type="entry name" value="AB_hydrolase_3"/>
</dbReference>